<dbReference type="EMBL" id="NBNE01016433">
    <property type="protein sequence ID" value="OWY93236.1"/>
    <property type="molecule type" value="Genomic_DNA"/>
</dbReference>
<accession>A0A225UL05</accession>
<dbReference type="PANTHER" id="PTHR37984">
    <property type="entry name" value="PROTEIN CBG26694"/>
    <property type="match status" value="1"/>
</dbReference>
<comment type="caution">
    <text evidence="2">The sequence shown here is derived from an EMBL/GenBank/DDBJ whole genome shotgun (WGS) entry which is preliminary data.</text>
</comment>
<evidence type="ECO:0000313" key="3">
    <source>
        <dbReference type="Proteomes" id="UP000198211"/>
    </source>
</evidence>
<evidence type="ECO:0000259" key="1">
    <source>
        <dbReference type="PROSITE" id="PS50994"/>
    </source>
</evidence>
<dbReference type="InterPro" id="IPR036397">
    <property type="entry name" value="RNaseH_sf"/>
</dbReference>
<dbReference type="GO" id="GO:0015074">
    <property type="term" value="P:DNA integration"/>
    <property type="evidence" value="ECO:0007669"/>
    <property type="project" value="InterPro"/>
</dbReference>
<protein>
    <submittedName>
        <fullName evidence="2">Reverse transcriptase</fullName>
    </submittedName>
</protein>
<dbReference type="SUPFAM" id="SSF53098">
    <property type="entry name" value="Ribonuclease H-like"/>
    <property type="match status" value="1"/>
</dbReference>
<gene>
    <name evidence="2" type="ORF">PHMEG_00037442</name>
</gene>
<dbReference type="InterPro" id="IPR041588">
    <property type="entry name" value="Integrase_H2C2"/>
</dbReference>
<dbReference type="Gene3D" id="3.30.420.10">
    <property type="entry name" value="Ribonuclease H-like superfamily/Ribonuclease H"/>
    <property type="match status" value="1"/>
</dbReference>
<dbReference type="PROSITE" id="PS50994">
    <property type="entry name" value="INTEGRASE"/>
    <property type="match status" value="1"/>
</dbReference>
<dbReference type="InterPro" id="IPR001584">
    <property type="entry name" value="Integrase_cat-core"/>
</dbReference>
<dbReference type="PANTHER" id="PTHR37984:SF5">
    <property type="entry name" value="PROTEIN NYNRIN-LIKE"/>
    <property type="match status" value="1"/>
</dbReference>
<dbReference type="GO" id="GO:0003964">
    <property type="term" value="F:RNA-directed DNA polymerase activity"/>
    <property type="evidence" value="ECO:0007669"/>
    <property type="project" value="UniProtKB-KW"/>
</dbReference>
<keyword evidence="2" id="KW-0808">Transferase</keyword>
<name>A0A225UL05_9STRA</name>
<organism evidence="2 3">
    <name type="scientific">Phytophthora megakarya</name>
    <dbReference type="NCBI Taxonomy" id="4795"/>
    <lineage>
        <taxon>Eukaryota</taxon>
        <taxon>Sar</taxon>
        <taxon>Stramenopiles</taxon>
        <taxon>Oomycota</taxon>
        <taxon>Peronosporomycetes</taxon>
        <taxon>Peronosporales</taxon>
        <taxon>Peronosporaceae</taxon>
        <taxon>Phytophthora</taxon>
    </lineage>
</organism>
<keyword evidence="2" id="KW-0548">Nucleotidyltransferase</keyword>
<sequence>RTYTPSSSLLDEVKAAYAHDADAKQLIEFLSAPSDKAHDNAERIVVPNDPDLRSRIMYEYHDVPTAGHPGREKTYSLLTRDFYWNHQCKWVRKYVHTCDVCQRVKPAPHSQAPLQPLPTPSECWESVSMDFVFGLPRDSRRKTGIVVFVDRFSKMVHLAAVAAEVTSVQTARLFVDIVLKHHGMPNDFVSDRDPRFTARFWQEEFTLLGTRFSMSPADHPQTDGQTERVNRVLMDLLKSYAQSFHNWRDYLPMHQQRGACLDRAYTVLRERHAASTPSEHTRGGGFLLKWGRIYGCVRTTAVDS</sequence>
<dbReference type="FunFam" id="1.10.340.70:FF:000001">
    <property type="entry name" value="Retrovirus-related Pol polyprotein from transposon gypsy-like Protein"/>
    <property type="match status" value="1"/>
</dbReference>
<reference evidence="3" key="1">
    <citation type="submission" date="2017-03" db="EMBL/GenBank/DDBJ databases">
        <title>Phytopthora megakarya and P. palmivora, two closely related causual agents of cacao black pod achieved similar genome size and gene model numbers by different mechanisms.</title>
        <authorList>
            <person name="Ali S."/>
            <person name="Shao J."/>
            <person name="Larry D.J."/>
            <person name="Kronmiller B."/>
            <person name="Shen D."/>
            <person name="Strem M.D."/>
            <person name="Melnick R.L."/>
            <person name="Guiltinan M.J."/>
            <person name="Tyler B.M."/>
            <person name="Meinhardt L.W."/>
            <person name="Bailey B.A."/>
        </authorList>
    </citation>
    <scope>NUCLEOTIDE SEQUENCE [LARGE SCALE GENOMIC DNA]</scope>
    <source>
        <strain evidence="3">zdho120</strain>
    </source>
</reference>
<dbReference type="Pfam" id="PF00665">
    <property type="entry name" value="rve"/>
    <property type="match status" value="1"/>
</dbReference>
<feature type="non-terminal residue" evidence="2">
    <location>
        <position position="1"/>
    </location>
</feature>
<dbReference type="Proteomes" id="UP000198211">
    <property type="component" value="Unassembled WGS sequence"/>
</dbReference>
<dbReference type="Pfam" id="PF17921">
    <property type="entry name" value="Integrase_H2C2"/>
    <property type="match status" value="1"/>
</dbReference>
<dbReference type="Gene3D" id="1.10.340.70">
    <property type="match status" value="1"/>
</dbReference>
<dbReference type="InterPro" id="IPR050951">
    <property type="entry name" value="Retrovirus_Pol_polyprotein"/>
</dbReference>
<dbReference type="GO" id="GO:0003676">
    <property type="term" value="F:nucleic acid binding"/>
    <property type="evidence" value="ECO:0007669"/>
    <property type="project" value="InterPro"/>
</dbReference>
<dbReference type="InterPro" id="IPR012337">
    <property type="entry name" value="RNaseH-like_sf"/>
</dbReference>
<dbReference type="AlphaFoldDB" id="A0A225UL05"/>
<keyword evidence="2" id="KW-0695">RNA-directed DNA polymerase</keyword>
<feature type="domain" description="Integrase catalytic" evidence="1">
    <location>
        <begin position="112"/>
        <end position="285"/>
    </location>
</feature>
<dbReference type="OrthoDB" id="115157at2759"/>
<evidence type="ECO:0000313" key="2">
    <source>
        <dbReference type="EMBL" id="OWY93236.1"/>
    </source>
</evidence>
<proteinExistence type="predicted"/>
<keyword evidence="3" id="KW-1185">Reference proteome</keyword>